<protein>
    <submittedName>
        <fullName evidence="3">Uncharacterized protein</fullName>
    </submittedName>
</protein>
<evidence type="ECO:0000313" key="3">
    <source>
        <dbReference type="EMBL" id="KAJ1216382.1"/>
    </source>
</evidence>
<accession>A0AAV7WQL2</accession>
<feature type="signal peptide" evidence="2">
    <location>
        <begin position="1"/>
        <end position="28"/>
    </location>
</feature>
<evidence type="ECO:0000313" key="4">
    <source>
        <dbReference type="Proteomes" id="UP001066276"/>
    </source>
</evidence>
<dbReference type="Proteomes" id="UP001066276">
    <property type="component" value="Chromosome 1_1"/>
</dbReference>
<organism evidence="3 4">
    <name type="scientific">Pleurodeles waltl</name>
    <name type="common">Iberian ribbed newt</name>
    <dbReference type="NCBI Taxonomy" id="8319"/>
    <lineage>
        <taxon>Eukaryota</taxon>
        <taxon>Metazoa</taxon>
        <taxon>Chordata</taxon>
        <taxon>Craniata</taxon>
        <taxon>Vertebrata</taxon>
        <taxon>Euteleostomi</taxon>
        <taxon>Amphibia</taxon>
        <taxon>Batrachia</taxon>
        <taxon>Caudata</taxon>
        <taxon>Salamandroidea</taxon>
        <taxon>Salamandridae</taxon>
        <taxon>Pleurodelinae</taxon>
        <taxon>Pleurodeles</taxon>
    </lineage>
</organism>
<feature type="chain" id="PRO_5043395320" evidence="2">
    <location>
        <begin position="29"/>
        <end position="158"/>
    </location>
</feature>
<keyword evidence="4" id="KW-1185">Reference proteome</keyword>
<proteinExistence type="predicted"/>
<dbReference type="PROSITE" id="PS51257">
    <property type="entry name" value="PROKAR_LIPOPROTEIN"/>
    <property type="match status" value="1"/>
</dbReference>
<keyword evidence="2" id="KW-0732">Signal</keyword>
<evidence type="ECO:0000256" key="1">
    <source>
        <dbReference type="SAM" id="MobiDB-lite"/>
    </source>
</evidence>
<gene>
    <name evidence="3" type="ORF">NDU88_003984</name>
</gene>
<comment type="caution">
    <text evidence="3">The sequence shown here is derived from an EMBL/GenBank/DDBJ whole genome shotgun (WGS) entry which is preliminary data.</text>
</comment>
<feature type="compositionally biased region" description="Polar residues" evidence="1">
    <location>
        <begin position="141"/>
        <end position="151"/>
    </location>
</feature>
<evidence type="ECO:0000256" key="2">
    <source>
        <dbReference type="SAM" id="SignalP"/>
    </source>
</evidence>
<feature type="compositionally biased region" description="Basic and acidic residues" evidence="1">
    <location>
        <begin position="64"/>
        <end position="77"/>
    </location>
</feature>
<reference evidence="3" key="1">
    <citation type="journal article" date="2022" name="bioRxiv">
        <title>Sequencing and chromosome-scale assembly of the giantPleurodeles waltlgenome.</title>
        <authorList>
            <person name="Brown T."/>
            <person name="Elewa A."/>
            <person name="Iarovenko S."/>
            <person name="Subramanian E."/>
            <person name="Araus A.J."/>
            <person name="Petzold A."/>
            <person name="Susuki M."/>
            <person name="Suzuki K.-i.T."/>
            <person name="Hayashi T."/>
            <person name="Toyoda A."/>
            <person name="Oliveira C."/>
            <person name="Osipova E."/>
            <person name="Leigh N.D."/>
            <person name="Simon A."/>
            <person name="Yun M.H."/>
        </authorList>
    </citation>
    <scope>NUCLEOTIDE SEQUENCE</scope>
    <source>
        <strain evidence="3">20211129_DDA</strain>
        <tissue evidence="3">Liver</tissue>
    </source>
</reference>
<name>A0AAV7WQL2_PLEWA</name>
<dbReference type="AlphaFoldDB" id="A0AAV7WQL2"/>
<sequence length="158" mass="16890">MTVLLRVSTQVSSALLLLLLYSCRRGHSDYRNPASRVNDPAKTHKATGLIGACPGGTTGGIPYRPDDVTERKKKETTCTKGQAESVRKKPEEDAADTKTECECPGGKTGDARNGNEGKTQGNSDTEESLQRRAQGRPAKTASPSVTIQEPATFQEGRG</sequence>
<feature type="compositionally biased region" description="Basic and acidic residues" evidence="1">
    <location>
        <begin position="85"/>
        <end position="101"/>
    </location>
</feature>
<dbReference type="EMBL" id="JANPWB010000001">
    <property type="protein sequence ID" value="KAJ1216382.1"/>
    <property type="molecule type" value="Genomic_DNA"/>
</dbReference>
<feature type="region of interest" description="Disordered" evidence="1">
    <location>
        <begin position="48"/>
        <end position="158"/>
    </location>
</feature>